<protein>
    <submittedName>
        <fullName evidence="2">Uncharacterized protein</fullName>
    </submittedName>
</protein>
<reference evidence="3" key="1">
    <citation type="journal article" date="2014" name="Proc. Natl. Acad. Sci. U.S.A.">
        <title>Extensive sampling of basidiomycete genomes demonstrates inadequacy of the white-rot/brown-rot paradigm for wood decay fungi.</title>
        <authorList>
            <person name="Riley R."/>
            <person name="Salamov A.A."/>
            <person name="Brown D.W."/>
            <person name="Nagy L.G."/>
            <person name="Floudas D."/>
            <person name="Held B.W."/>
            <person name="Levasseur A."/>
            <person name="Lombard V."/>
            <person name="Morin E."/>
            <person name="Otillar R."/>
            <person name="Lindquist E.A."/>
            <person name="Sun H."/>
            <person name="LaButti K.M."/>
            <person name="Schmutz J."/>
            <person name="Jabbour D."/>
            <person name="Luo H."/>
            <person name="Baker S.E."/>
            <person name="Pisabarro A.G."/>
            <person name="Walton J.D."/>
            <person name="Blanchette R.A."/>
            <person name="Henrissat B."/>
            <person name="Martin F."/>
            <person name="Cullen D."/>
            <person name="Hibbett D.S."/>
            <person name="Grigoriev I.V."/>
        </authorList>
    </citation>
    <scope>NUCLEOTIDE SEQUENCE [LARGE SCALE GENOMIC DNA]</scope>
    <source>
        <strain evidence="3">CBS 339.88</strain>
    </source>
</reference>
<evidence type="ECO:0000313" key="3">
    <source>
        <dbReference type="Proteomes" id="UP000027222"/>
    </source>
</evidence>
<dbReference type="EMBL" id="KL142370">
    <property type="protein sequence ID" value="KDR81376.1"/>
    <property type="molecule type" value="Genomic_DNA"/>
</dbReference>
<proteinExistence type="predicted"/>
<organism evidence="2 3">
    <name type="scientific">Galerina marginata (strain CBS 339.88)</name>
    <dbReference type="NCBI Taxonomy" id="685588"/>
    <lineage>
        <taxon>Eukaryota</taxon>
        <taxon>Fungi</taxon>
        <taxon>Dikarya</taxon>
        <taxon>Basidiomycota</taxon>
        <taxon>Agaricomycotina</taxon>
        <taxon>Agaricomycetes</taxon>
        <taxon>Agaricomycetidae</taxon>
        <taxon>Agaricales</taxon>
        <taxon>Agaricineae</taxon>
        <taxon>Strophariaceae</taxon>
        <taxon>Galerina</taxon>
    </lineage>
</organism>
<accession>A0A067TDZ8</accession>
<evidence type="ECO:0000313" key="2">
    <source>
        <dbReference type="EMBL" id="KDR81376.1"/>
    </source>
</evidence>
<evidence type="ECO:0000256" key="1">
    <source>
        <dbReference type="SAM" id="MobiDB-lite"/>
    </source>
</evidence>
<dbReference type="STRING" id="685588.A0A067TDZ8"/>
<sequence>MNPNSPASVSSQASENNQRLFRRFGKVFAHNDLSAYISHAQKLSVWLRDHKAYYTAARPEIVKLLLIAQITLRRALRIAEQPSVPFKVLDYPGNPMVEAYTMLIKSIEPFQTHFIEPSLIVHIRALLATIPVSPSQTLTGLSQILPAPPSSTASTDTRHAVRDAPSQPENTLLKTDPEVEIVERSHTVPTISQTQAAGAATSTVLSGKAKVKKRKTIDFNLLVQHDIKGLMQKKGAQSAQPSSHGLPDDASKASPPALVNLPSIPGAASIGPTAVSTDAGGNKPTSTDKLAKVEIIEVSLVNEKTATENTDDATSIDQRMQALNMTSLNNIEPSMDTDELSNLVLAVPPVTDLLIQAMDVSGDSINPQRPDGQHASQPPKAFLSGTKEPTPMDVDRPERIGQTLPSNRASQTPPELTVQSTSIQPPVSHGIQFKAVKSSLVSGLIEGDSPSLRVSQMPGIFGPEVCIVARQQGLKQNSKISVQFDMPETQFKLISSWINRSQDISISLCLTLGCYLTSDLLDSAKNANCKTFEAQVSSTRSVWPNNEGLNMSTYFNNRPEELPLSPPFQVTPDNLVDVSPLLVLGANTIELNQRQDLSLYTFILHAHHPTKAQLKQLEERQQKERAWNEWLNHISRPLKLPLQHLVPPTLIA</sequence>
<feature type="region of interest" description="Disordered" evidence="1">
    <location>
        <begin position="362"/>
        <end position="424"/>
    </location>
</feature>
<feature type="region of interest" description="Disordered" evidence="1">
    <location>
        <begin position="232"/>
        <end position="265"/>
    </location>
</feature>
<dbReference type="Proteomes" id="UP000027222">
    <property type="component" value="Unassembled WGS sequence"/>
</dbReference>
<dbReference type="HOGENOM" id="CLU_379945_0_0_1"/>
<feature type="compositionally biased region" description="Polar residues" evidence="1">
    <location>
        <begin position="403"/>
        <end position="424"/>
    </location>
</feature>
<dbReference type="OrthoDB" id="3040699at2759"/>
<gene>
    <name evidence="2" type="ORF">GALMADRAFT_263661</name>
</gene>
<name>A0A067TDZ8_GALM3</name>
<dbReference type="AlphaFoldDB" id="A0A067TDZ8"/>
<keyword evidence="3" id="KW-1185">Reference proteome</keyword>